<dbReference type="RefSeq" id="WP_223706280.1">
    <property type="nucleotide sequence ID" value="NZ_JAINUY010000004.1"/>
</dbReference>
<evidence type="ECO:0000256" key="1">
    <source>
        <dbReference type="SAM" id="SignalP"/>
    </source>
</evidence>
<protein>
    <recommendedName>
        <fullName evidence="4">6-bladed beta-propeller protein</fullName>
    </recommendedName>
</protein>
<evidence type="ECO:0008006" key="4">
    <source>
        <dbReference type="Google" id="ProtNLM"/>
    </source>
</evidence>
<comment type="caution">
    <text evidence="2">The sequence shown here is derived from an EMBL/GenBank/DDBJ whole genome shotgun (WGS) entry which is preliminary data.</text>
</comment>
<gene>
    <name evidence="2" type="ORF">K6T82_12795</name>
</gene>
<dbReference type="AlphaFoldDB" id="A0A9X1HAR8"/>
<dbReference type="EMBL" id="JAINUY010000004">
    <property type="protein sequence ID" value="MBZ4035651.1"/>
    <property type="molecule type" value="Genomic_DNA"/>
</dbReference>
<keyword evidence="3" id="KW-1185">Reference proteome</keyword>
<keyword evidence="1" id="KW-0732">Signal</keyword>
<proteinExistence type="predicted"/>
<accession>A0A9X1HAR8</accession>
<sequence>MKKLLLLSLLFSKTILLSQTVLNTFPLNLNNLGQTQILNVEDEKTNDIYAFAWDNKNITILKYNKSVFLTNQFTDSIKYEKDRNLLGYTINQENKPMLFWISKNSKNILINKYDLDTKTSKSLNFNFPGNHEYIITSFQQHDAFYILAKEKDFEHLLLYKFKDGNCEIKMLDFSTFVFKNDRNVNFSFNALIKYFPITKMESDILNPIDLASKISKLYVLDDSMILTFDNSLIKTQAFDIDMKSGIIKEKTFNLPDSQKESRTSNSFYNDKKLFQMFASKEELLFEVKDFDSGNTIKKYSISKNDSIPFKTSPFFVQIDNRRPQQINNTAKFLKHLDGLPAGISVLKNKKSNFITFSGYGEYSDFYYQPDSFGDFGERVPYSISKMVYFDAVFDEKFDLTKDKKQEPFAIDNLFYFLNINKKISLFTTLKLKDYYILSYYDSATKQFIMRKFTDGFMMEDNGNPIMNKALFSNPASFGSIKSQ</sequence>
<evidence type="ECO:0000313" key="2">
    <source>
        <dbReference type="EMBL" id="MBZ4035651.1"/>
    </source>
</evidence>
<dbReference type="Proteomes" id="UP001139366">
    <property type="component" value="Unassembled WGS sequence"/>
</dbReference>
<organism evidence="2 3">
    <name type="scientific">Flavobacterium potami</name>
    <dbReference type="NCBI Taxonomy" id="2872310"/>
    <lineage>
        <taxon>Bacteria</taxon>
        <taxon>Pseudomonadati</taxon>
        <taxon>Bacteroidota</taxon>
        <taxon>Flavobacteriia</taxon>
        <taxon>Flavobacteriales</taxon>
        <taxon>Flavobacteriaceae</taxon>
        <taxon>Flavobacterium</taxon>
    </lineage>
</organism>
<feature type="chain" id="PRO_5040923851" description="6-bladed beta-propeller protein" evidence="1">
    <location>
        <begin position="19"/>
        <end position="483"/>
    </location>
</feature>
<reference evidence="2 3" key="1">
    <citation type="journal article" date="2023" name="Antonie Van Leeuwenhoek">
        <title>Flavobacterium potami sp. nov., a multi-metal resistance genes harbouring bacterium isolated from shallow river silt.</title>
        <authorList>
            <person name="Li S."/>
            <person name="Mao S."/>
            <person name="Mu W."/>
            <person name="Guo B."/>
            <person name="Li C."/>
            <person name="Zhu Q."/>
            <person name="Hou X."/>
            <person name="Zhao Y."/>
            <person name="Wei S."/>
            <person name="Liu H."/>
            <person name="Liu A."/>
        </authorList>
    </citation>
    <scope>NUCLEOTIDE SEQUENCE [LARGE SCALE GENOMIC DNA]</scope>
    <source>
        <strain evidence="2 3">17A</strain>
    </source>
</reference>
<feature type="signal peptide" evidence="1">
    <location>
        <begin position="1"/>
        <end position="18"/>
    </location>
</feature>
<name>A0A9X1HAR8_9FLAO</name>
<evidence type="ECO:0000313" key="3">
    <source>
        <dbReference type="Proteomes" id="UP001139366"/>
    </source>
</evidence>